<protein>
    <submittedName>
        <fullName evidence="2">Uncharacterized protein</fullName>
    </submittedName>
</protein>
<gene>
    <name evidence="2" type="ORF">AVEN_265528_1</name>
</gene>
<evidence type="ECO:0000256" key="1">
    <source>
        <dbReference type="SAM" id="MobiDB-lite"/>
    </source>
</evidence>
<proteinExistence type="predicted"/>
<feature type="region of interest" description="Disordered" evidence="1">
    <location>
        <begin position="1"/>
        <end position="121"/>
    </location>
</feature>
<evidence type="ECO:0000313" key="3">
    <source>
        <dbReference type="Proteomes" id="UP000499080"/>
    </source>
</evidence>
<evidence type="ECO:0000313" key="2">
    <source>
        <dbReference type="EMBL" id="GBO23091.1"/>
    </source>
</evidence>
<sequence>MKPETAPHSSGPAQRLTGPWSLQGELTGPFARLERPNVPSPSTDPGPPLDRTFARHRFDPGGFLEEVNSNPARSTRRRPFYEQGRETGTDNTAPLRKDPASAPTSPLCRRARITPGGSQQWQEMCAIEGRHTRHPLSRF</sequence>
<reference evidence="2 3" key="1">
    <citation type="journal article" date="2019" name="Sci. Rep.">
        <title>Orb-weaving spider Araneus ventricosus genome elucidates the spidroin gene catalogue.</title>
        <authorList>
            <person name="Kono N."/>
            <person name="Nakamura H."/>
            <person name="Ohtoshi R."/>
            <person name="Moran D.A.P."/>
            <person name="Shinohara A."/>
            <person name="Yoshida Y."/>
            <person name="Fujiwara M."/>
            <person name="Mori M."/>
            <person name="Tomita M."/>
            <person name="Arakawa K."/>
        </authorList>
    </citation>
    <scope>NUCLEOTIDE SEQUENCE [LARGE SCALE GENOMIC DNA]</scope>
</reference>
<dbReference type="EMBL" id="BGPR01046124">
    <property type="protein sequence ID" value="GBO23091.1"/>
    <property type="molecule type" value="Genomic_DNA"/>
</dbReference>
<feature type="compositionally biased region" description="Basic and acidic residues" evidence="1">
    <location>
        <begin position="79"/>
        <end position="88"/>
    </location>
</feature>
<name>A0A4Y2VES6_ARAVE</name>
<accession>A0A4Y2VES6</accession>
<feature type="compositionally biased region" description="Pro residues" evidence="1">
    <location>
        <begin position="38"/>
        <end position="48"/>
    </location>
</feature>
<dbReference type="AlphaFoldDB" id="A0A4Y2VES6"/>
<organism evidence="2 3">
    <name type="scientific">Araneus ventricosus</name>
    <name type="common">Orbweaver spider</name>
    <name type="synonym">Epeira ventricosa</name>
    <dbReference type="NCBI Taxonomy" id="182803"/>
    <lineage>
        <taxon>Eukaryota</taxon>
        <taxon>Metazoa</taxon>
        <taxon>Ecdysozoa</taxon>
        <taxon>Arthropoda</taxon>
        <taxon>Chelicerata</taxon>
        <taxon>Arachnida</taxon>
        <taxon>Araneae</taxon>
        <taxon>Araneomorphae</taxon>
        <taxon>Entelegynae</taxon>
        <taxon>Araneoidea</taxon>
        <taxon>Araneidae</taxon>
        <taxon>Araneus</taxon>
    </lineage>
</organism>
<keyword evidence="3" id="KW-1185">Reference proteome</keyword>
<dbReference type="Proteomes" id="UP000499080">
    <property type="component" value="Unassembled WGS sequence"/>
</dbReference>
<comment type="caution">
    <text evidence="2">The sequence shown here is derived from an EMBL/GenBank/DDBJ whole genome shotgun (WGS) entry which is preliminary data.</text>
</comment>